<feature type="transmembrane region" description="Helical" evidence="5">
    <location>
        <begin position="7"/>
        <end position="25"/>
    </location>
</feature>
<organism evidence="7 8">
    <name type="scientific">Candidatus Methanofastidiosum methylothiophilum</name>
    <dbReference type="NCBI Taxonomy" id="1705564"/>
    <lineage>
        <taxon>Archaea</taxon>
        <taxon>Methanobacteriati</taxon>
        <taxon>Methanobacteriota</taxon>
        <taxon>Stenosarchaea group</taxon>
        <taxon>Candidatus Methanofastidiosia</taxon>
        <taxon>Candidatus Methanofastidiosales</taxon>
        <taxon>Candidatus Methanofastidiosaceae</taxon>
        <taxon>Candidatus Methanofastidiosum</taxon>
    </lineage>
</organism>
<dbReference type="EMBL" id="LNGC01000214">
    <property type="protein sequence ID" value="KYC46210.1"/>
    <property type="molecule type" value="Genomic_DNA"/>
</dbReference>
<keyword evidence="5" id="KW-1133">Transmembrane helix</keyword>
<dbReference type="CDD" id="cd13639">
    <property type="entry name" value="PBP2_OpuAC_like"/>
    <property type="match status" value="1"/>
</dbReference>
<dbReference type="Pfam" id="PF04069">
    <property type="entry name" value="OpuAC"/>
    <property type="match status" value="1"/>
</dbReference>
<dbReference type="GO" id="GO:0043190">
    <property type="term" value="C:ATP-binding cassette (ABC) transporter complex"/>
    <property type="evidence" value="ECO:0007669"/>
    <property type="project" value="InterPro"/>
</dbReference>
<sequence>MINSKKYLIYISTILLVFSIVLNTGCTGQADETQQVSTDKGTIKFGLPPWPGVTVKTEVAKVILEEMGYKVESNKLDAGIVYAEMAEGNIDALLAGWLPVTHKEYWKIHGNNLEQVHINVPETWLGLAIPTYVYESGVKSLSDLNGKETEFGSRIVGIEPGAGIMNSTNEAMSAYGLTGYTLKSSSTPAMMAEVDSAILKNEWVVFTIWKPHSAFARFDIKELEDPQGIYGGGDVVYTIVRKGFKEDFPEAYAFFEKFQVTPETQSEWILEYSDKGRDPAEVAKEWVNNNRDKVEEWI</sequence>
<name>A0A150IMH8_9EURY</name>
<feature type="domain" description="ABC-type glycine betaine transport system substrate-binding" evidence="6">
    <location>
        <begin position="42"/>
        <end position="288"/>
    </location>
</feature>
<protein>
    <submittedName>
        <fullName evidence="7">Glycine betaine transporter periplasmic subunit</fullName>
    </submittedName>
</protein>
<reference evidence="7 8" key="1">
    <citation type="journal article" date="2016" name="ISME J.">
        <title>Chasing the elusive Euryarchaeota class WSA2: genomes reveal a uniquely fastidious methyl-reducing methanogen.</title>
        <authorList>
            <person name="Nobu M.K."/>
            <person name="Narihiro T."/>
            <person name="Kuroda K."/>
            <person name="Mei R."/>
            <person name="Liu W.T."/>
        </authorList>
    </citation>
    <scope>NUCLEOTIDE SEQUENCE [LARGE SCALE GENOMIC DNA]</scope>
    <source>
        <strain evidence="7">U1lsi0528_Bin055</strain>
    </source>
</reference>
<evidence type="ECO:0000256" key="5">
    <source>
        <dbReference type="SAM" id="Phobius"/>
    </source>
</evidence>
<gene>
    <name evidence="7" type="ORF">AMQ22_02165</name>
</gene>
<keyword evidence="2" id="KW-0813">Transport</keyword>
<dbReference type="InterPro" id="IPR007210">
    <property type="entry name" value="ABC_Gly_betaine_transp_sub-bd"/>
</dbReference>
<evidence type="ECO:0000259" key="6">
    <source>
        <dbReference type="Pfam" id="PF04069"/>
    </source>
</evidence>
<comment type="caution">
    <text evidence="7">The sequence shown here is derived from an EMBL/GenBank/DDBJ whole genome shotgun (WGS) entry which is preliminary data.</text>
</comment>
<dbReference type="Proteomes" id="UP000075398">
    <property type="component" value="Unassembled WGS sequence"/>
</dbReference>
<keyword evidence="5" id="KW-0812">Transmembrane</keyword>
<keyword evidence="4 5" id="KW-0472">Membrane</keyword>
<dbReference type="PANTHER" id="PTHR47737">
    <property type="entry name" value="GLYCINE BETAINE/PROLINE BETAINE TRANSPORT SYSTEM PERMEASE PROTEIN PROW"/>
    <property type="match status" value="1"/>
</dbReference>
<proteinExistence type="predicted"/>
<dbReference type="PANTHER" id="PTHR47737:SF1">
    <property type="entry name" value="GLYCINE BETAINE_PROLINE BETAINE TRANSPORT SYSTEM PERMEASE PROTEIN PROW"/>
    <property type="match status" value="1"/>
</dbReference>
<evidence type="ECO:0000256" key="2">
    <source>
        <dbReference type="ARBA" id="ARBA00022448"/>
    </source>
</evidence>
<dbReference type="GO" id="GO:0015226">
    <property type="term" value="F:carnitine transmembrane transporter activity"/>
    <property type="evidence" value="ECO:0007669"/>
    <property type="project" value="TreeGrafter"/>
</dbReference>
<dbReference type="Gene3D" id="3.40.190.10">
    <property type="entry name" value="Periplasmic binding protein-like II"/>
    <property type="match status" value="1"/>
</dbReference>
<dbReference type="AlphaFoldDB" id="A0A150IMH8"/>
<keyword evidence="3" id="KW-1003">Cell membrane</keyword>
<accession>A0A150IMH8</accession>
<dbReference type="GO" id="GO:0015871">
    <property type="term" value="P:choline transport"/>
    <property type="evidence" value="ECO:0007669"/>
    <property type="project" value="TreeGrafter"/>
</dbReference>
<comment type="subcellular location">
    <subcellularLocation>
        <location evidence="1">Cell membrane</location>
    </subcellularLocation>
</comment>
<dbReference type="GO" id="GO:0031460">
    <property type="term" value="P:glycine betaine transport"/>
    <property type="evidence" value="ECO:0007669"/>
    <property type="project" value="TreeGrafter"/>
</dbReference>
<evidence type="ECO:0000313" key="8">
    <source>
        <dbReference type="Proteomes" id="UP000075398"/>
    </source>
</evidence>
<dbReference type="Gene3D" id="3.40.190.100">
    <property type="entry name" value="Glycine betaine-binding periplasmic protein, domain 2"/>
    <property type="match status" value="1"/>
</dbReference>
<dbReference type="GO" id="GO:0005275">
    <property type="term" value="F:amine transmembrane transporter activity"/>
    <property type="evidence" value="ECO:0007669"/>
    <property type="project" value="TreeGrafter"/>
</dbReference>
<evidence type="ECO:0000256" key="3">
    <source>
        <dbReference type="ARBA" id="ARBA00022475"/>
    </source>
</evidence>
<dbReference type="SUPFAM" id="SSF53850">
    <property type="entry name" value="Periplasmic binding protein-like II"/>
    <property type="match status" value="1"/>
</dbReference>
<evidence type="ECO:0000256" key="4">
    <source>
        <dbReference type="ARBA" id="ARBA00023136"/>
    </source>
</evidence>
<evidence type="ECO:0000313" key="7">
    <source>
        <dbReference type="EMBL" id="KYC46210.1"/>
    </source>
</evidence>
<evidence type="ECO:0000256" key="1">
    <source>
        <dbReference type="ARBA" id="ARBA00004236"/>
    </source>
</evidence>